<accession>A0A0D7B7S3</accession>
<keyword evidence="5" id="KW-0539">Nucleus</keyword>
<organism evidence="9 10">
    <name type="scientific">Cylindrobasidium torrendii FP15055 ss-10</name>
    <dbReference type="NCBI Taxonomy" id="1314674"/>
    <lineage>
        <taxon>Eukaryota</taxon>
        <taxon>Fungi</taxon>
        <taxon>Dikarya</taxon>
        <taxon>Basidiomycota</taxon>
        <taxon>Agaricomycotina</taxon>
        <taxon>Agaricomycetes</taxon>
        <taxon>Agaricomycetidae</taxon>
        <taxon>Agaricales</taxon>
        <taxon>Marasmiineae</taxon>
        <taxon>Physalacriaceae</taxon>
        <taxon>Cylindrobasidium</taxon>
    </lineage>
</organism>
<dbReference type="OrthoDB" id="2592092at2759"/>
<evidence type="ECO:0000256" key="6">
    <source>
        <dbReference type="SAM" id="MobiDB-lite"/>
    </source>
</evidence>
<evidence type="ECO:0000259" key="8">
    <source>
        <dbReference type="Pfam" id="PF08600"/>
    </source>
</evidence>
<evidence type="ECO:0000256" key="1">
    <source>
        <dbReference type="ARBA" id="ARBA00004123"/>
    </source>
</evidence>
<feature type="domain" description="NuBaID C-terminal" evidence="8">
    <location>
        <begin position="337"/>
        <end position="391"/>
    </location>
</feature>
<dbReference type="PANTHER" id="PTHR15835:SF6">
    <property type="entry name" value="ZINC FINGER C3HC-TYPE PROTEIN 1"/>
    <property type="match status" value="1"/>
</dbReference>
<dbReference type="GO" id="GO:0008270">
    <property type="term" value="F:zinc ion binding"/>
    <property type="evidence" value="ECO:0007669"/>
    <property type="project" value="UniProtKB-KW"/>
</dbReference>
<name>A0A0D7B7S3_9AGAR</name>
<evidence type="ECO:0000256" key="3">
    <source>
        <dbReference type="ARBA" id="ARBA00022771"/>
    </source>
</evidence>
<feature type="region of interest" description="Disordered" evidence="6">
    <location>
        <begin position="291"/>
        <end position="336"/>
    </location>
</feature>
<reference evidence="9 10" key="1">
    <citation type="journal article" date="2015" name="Fungal Genet. Biol.">
        <title>Evolution of novel wood decay mechanisms in Agaricales revealed by the genome sequences of Fistulina hepatica and Cylindrobasidium torrendii.</title>
        <authorList>
            <person name="Floudas D."/>
            <person name="Held B.W."/>
            <person name="Riley R."/>
            <person name="Nagy L.G."/>
            <person name="Koehler G."/>
            <person name="Ransdell A.S."/>
            <person name="Younus H."/>
            <person name="Chow J."/>
            <person name="Chiniquy J."/>
            <person name="Lipzen A."/>
            <person name="Tritt A."/>
            <person name="Sun H."/>
            <person name="Haridas S."/>
            <person name="LaButti K."/>
            <person name="Ohm R.A."/>
            <person name="Kues U."/>
            <person name="Blanchette R.A."/>
            <person name="Grigoriev I.V."/>
            <person name="Minto R.E."/>
            <person name="Hibbett D.S."/>
        </authorList>
    </citation>
    <scope>NUCLEOTIDE SEQUENCE [LARGE SCALE GENOMIC DNA]</scope>
    <source>
        <strain evidence="9 10">FP15055 ss-10</strain>
    </source>
</reference>
<feature type="region of interest" description="Disordered" evidence="6">
    <location>
        <begin position="24"/>
        <end position="44"/>
    </location>
</feature>
<evidence type="ECO:0000256" key="4">
    <source>
        <dbReference type="ARBA" id="ARBA00022833"/>
    </source>
</evidence>
<evidence type="ECO:0000256" key="5">
    <source>
        <dbReference type="ARBA" id="ARBA00023242"/>
    </source>
</evidence>
<dbReference type="InterPro" id="IPR012935">
    <property type="entry name" value="NuBaID_N"/>
</dbReference>
<dbReference type="EMBL" id="KN880551">
    <property type="protein sequence ID" value="KIY66547.1"/>
    <property type="molecule type" value="Genomic_DNA"/>
</dbReference>
<feature type="domain" description="C3HC-type" evidence="7">
    <location>
        <begin position="111"/>
        <end position="223"/>
    </location>
</feature>
<dbReference type="Proteomes" id="UP000054007">
    <property type="component" value="Unassembled WGS sequence"/>
</dbReference>
<evidence type="ECO:0000256" key="2">
    <source>
        <dbReference type="ARBA" id="ARBA00022723"/>
    </source>
</evidence>
<gene>
    <name evidence="9" type="ORF">CYLTODRAFT_455290</name>
</gene>
<keyword evidence="10" id="KW-1185">Reference proteome</keyword>
<dbReference type="Pfam" id="PF08600">
    <property type="entry name" value="NuBaID_C"/>
    <property type="match status" value="1"/>
</dbReference>
<dbReference type="PANTHER" id="PTHR15835">
    <property type="entry name" value="NUCLEAR-INTERACTING PARTNER OF ALK"/>
    <property type="match status" value="1"/>
</dbReference>
<keyword evidence="2" id="KW-0479">Metal-binding</keyword>
<proteinExistence type="predicted"/>
<comment type="subcellular location">
    <subcellularLocation>
        <location evidence="1">Nucleus</location>
    </subcellularLocation>
</comment>
<dbReference type="AlphaFoldDB" id="A0A0D7B7S3"/>
<evidence type="ECO:0000259" key="7">
    <source>
        <dbReference type="Pfam" id="PF07967"/>
    </source>
</evidence>
<keyword evidence="3" id="KW-0863">Zinc-finger</keyword>
<sequence>MSSEANTSSIPIIRATKRKLDDAFQTLDDATHNEVSPPPLKKSNTARSLYSTLSKYGIKSNKEPKDPYAKKTPHLSAILSRAATRTRKAFPFKFSEPAPISVTSTADYRPSSISSFLSRLSTFKLSTYANKPVVLDAVAASKCGWTNEGKDRLVCGICNASWVVAGKEGLNRDGANTLVEKQRKQLVSAHKDGCPWQTRQCDDAIYRIPLQSSTSTLRDILSTAALLSPLLVDVEVQHPMTSAQLSSLHSTVKSYTAAAHAEGAPPLSNPSEKAILTALFGWTLAPTMGPPTSSSWSASVSQAGTAPGTPTRSRAPTPSPQPSPAHLTVPTTPSASSKQQDALLHCTLCQRRIGLWAYAPRNESSISSRTGSRRSFDLLKQHRAYCPYVVRSTIIPTFSMASPRPSTSSVASVNGNGELEGWRAVLTVLLRYGMSQKSNITSRPVSERQEVEEERPQEMMDVDGGVSAMVEGVKARGGKDLLRYVKGLIG</sequence>
<evidence type="ECO:0000313" key="9">
    <source>
        <dbReference type="EMBL" id="KIY66547.1"/>
    </source>
</evidence>
<protein>
    <submittedName>
        <fullName evidence="9">Zf-C3HC-domain-containing protein</fullName>
    </submittedName>
</protein>
<evidence type="ECO:0000313" key="10">
    <source>
        <dbReference type="Proteomes" id="UP000054007"/>
    </source>
</evidence>
<keyword evidence="4" id="KW-0862">Zinc</keyword>
<dbReference type="Pfam" id="PF07967">
    <property type="entry name" value="zf-C3HC"/>
    <property type="match status" value="1"/>
</dbReference>
<feature type="compositionally biased region" description="Low complexity" evidence="6">
    <location>
        <begin position="293"/>
        <end position="316"/>
    </location>
</feature>
<dbReference type="STRING" id="1314674.A0A0D7B7S3"/>
<dbReference type="InterPro" id="IPR013909">
    <property type="entry name" value="NuBaID_C"/>
</dbReference>
<dbReference type="GO" id="GO:0005634">
    <property type="term" value="C:nucleus"/>
    <property type="evidence" value="ECO:0007669"/>
    <property type="project" value="UniProtKB-SubCell"/>
</dbReference>